<comment type="caution">
    <text evidence="1">The sequence shown here is derived from an EMBL/GenBank/DDBJ whole genome shotgun (WGS) entry which is preliminary data.</text>
</comment>
<dbReference type="Proteomes" id="UP000245959">
    <property type="component" value="Unassembled WGS sequence"/>
</dbReference>
<dbReference type="AlphaFoldDB" id="A0A2U1AQE7"/>
<reference evidence="1 2" key="1">
    <citation type="submission" date="2018-04" db="EMBL/GenBank/DDBJ databases">
        <title>Genomic Encyclopedia of Type Strains, Phase IV (KMG-IV): sequencing the most valuable type-strain genomes for metagenomic binning, comparative biology and taxonomic classification.</title>
        <authorList>
            <person name="Goeker M."/>
        </authorList>
    </citation>
    <scope>NUCLEOTIDE SEQUENCE [LARGE SCALE GENOMIC DNA]</scope>
    <source>
        <strain evidence="1 2">DSM 14823</strain>
    </source>
</reference>
<dbReference type="Pfam" id="PF11149">
    <property type="entry name" value="DUF2924"/>
    <property type="match status" value="1"/>
</dbReference>
<accession>A0A2U1AQE7</accession>
<evidence type="ECO:0008006" key="3">
    <source>
        <dbReference type="Google" id="ProtNLM"/>
    </source>
</evidence>
<dbReference type="InterPro" id="IPR021322">
    <property type="entry name" value="DUF2924"/>
</dbReference>
<proteinExistence type="predicted"/>
<organism evidence="1 2">
    <name type="scientific">Victivallis vadensis</name>
    <dbReference type="NCBI Taxonomy" id="172901"/>
    <lineage>
        <taxon>Bacteria</taxon>
        <taxon>Pseudomonadati</taxon>
        <taxon>Lentisphaerota</taxon>
        <taxon>Lentisphaeria</taxon>
        <taxon>Victivallales</taxon>
        <taxon>Victivallaceae</taxon>
        <taxon>Victivallis</taxon>
    </lineage>
</organism>
<dbReference type="GeneID" id="78296281"/>
<dbReference type="EMBL" id="QEKH01000025">
    <property type="protein sequence ID" value="PVY38626.1"/>
    <property type="molecule type" value="Genomic_DNA"/>
</dbReference>
<name>A0A2U1AQE7_9BACT</name>
<keyword evidence="2" id="KW-1185">Reference proteome</keyword>
<evidence type="ECO:0000313" key="1">
    <source>
        <dbReference type="EMBL" id="PVY38626.1"/>
    </source>
</evidence>
<sequence>MKKTNIQAELALIDAADISELKEMFRQEFGFDIQISNAETIKRRLQYRVQENICGGLTDAELATLDRIADEEECRDRKSGKTLKTFLPGTRLVRQYKGQNYEVTVGEAGTFIYGGETYSSLSAIAEKITGTHWNGKRFFGV</sequence>
<evidence type="ECO:0000313" key="2">
    <source>
        <dbReference type="Proteomes" id="UP000245959"/>
    </source>
</evidence>
<protein>
    <recommendedName>
        <fullName evidence="3">DUF2924 family protein</fullName>
    </recommendedName>
</protein>
<gene>
    <name evidence="1" type="ORF">C8D82_12551</name>
</gene>
<dbReference type="RefSeq" id="WP_165833099.1">
    <property type="nucleotide sequence ID" value="NZ_CABMMC010000029.1"/>
</dbReference>